<dbReference type="PANTHER" id="PTHR12882">
    <property type="entry name" value="SUPPRESSOR OF TY 4"/>
    <property type="match status" value="1"/>
</dbReference>
<comment type="subcellular location">
    <subcellularLocation>
        <location evidence="2">Chromosome</location>
        <location evidence="2">Centromere</location>
    </subcellularLocation>
    <subcellularLocation>
        <location evidence="1 8">Nucleus</location>
    </subcellularLocation>
</comment>
<dbReference type="Pfam" id="PF06093">
    <property type="entry name" value="Spt4"/>
    <property type="match status" value="1"/>
</dbReference>
<dbReference type="OrthoDB" id="248751at2759"/>
<evidence type="ECO:0000259" key="9">
    <source>
        <dbReference type="SMART" id="SM01389"/>
    </source>
</evidence>
<dbReference type="GO" id="GO:0003746">
    <property type="term" value="F:translation elongation factor activity"/>
    <property type="evidence" value="ECO:0007669"/>
    <property type="project" value="UniProtKB-KW"/>
</dbReference>
<evidence type="ECO:0000256" key="5">
    <source>
        <dbReference type="ARBA" id="ARBA00023163"/>
    </source>
</evidence>
<keyword evidence="10" id="KW-0648">Protein biosynthesis</keyword>
<comment type="caution">
    <text evidence="10">The sequence shown here is derived from an EMBL/GenBank/DDBJ whole genome shotgun (WGS) entry which is preliminary data.</text>
</comment>
<keyword evidence="7" id="KW-0137">Centromere</keyword>
<proteinExistence type="inferred from homology"/>
<evidence type="ECO:0000313" key="10">
    <source>
        <dbReference type="EMBL" id="KAF7508483.1"/>
    </source>
</evidence>
<evidence type="ECO:0000256" key="1">
    <source>
        <dbReference type="ARBA" id="ARBA00004123"/>
    </source>
</evidence>
<feature type="domain" description="Spt4/RpoE2 zinc finger" evidence="9">
    <location>
        <begin position="9"/>
        <end position="86"/>
    </location>
</feature>
<keyword evidence="6 8" id="KW-0539">Nucleus</keyword>
<dbReference type="GO" id="GO:0140673">
    <property type="term" value="P:transcription elongation-coupled chromatin remodeling"/>
    <property type="evidence" value="ECO:0007669"/>
    <property type="project" value="InterPro"/>
</dbReference>
<dbReference type="Gene3D" id="3.30.40.210">
    <property type="match status" value="1"/>
</dbReference>
<dbReference type="PANTHER" id="PTHR12882:SF1">
    <property type="entry name" value="TRANSCRIPTION ELONGATION FACTOR SPT4"/>
    <property type="match status" value="1"/>
</dbReference>
<keyword evidence="10" id="KW-0251">Elongation factor</keyword>
<evidence type="ECO:0000256" key="7">
    <source>
        <dbReference type="ARBA" id="ARBA00023328"/>
    </source>
</evidence>
<name>A0A8H7E532_9EURO</name>
<sequence length="116" mass="12900">MAGVSMRDLRACMVCSIVQRFSDFRARGCPNCEPILGLANHPEAIQDCTSRVFEGLITMAQPTQSWVAKWQRLEGYVPGVYAVKVVGELPRDIVSALEGEGVKYIPRDGRDVDEDR</sequence>
<comment type="similarity">
    <text evidence="3 8">Belongs to the SPT4 family.</text>
</comment>
<evidence type="ECO:0000256" key="2">
    <source>
        <dbReference type="ARBA" id="ARBA00004584"/>
    </source>
</evidence>
<dbReference type="InterPro" id="IPR038510">
    <property type="entry name" value="Spt4_sf"/>
</dbReference>
<gene>
    <name evidence="10" type="primary">TRF2</name>
    <name evidence="10" type="ORF">GJ744_009196</name>
</gene>
<organism evidence="10 11">
    <name type="scientific">Endocarpon pusillum</name>
    <dbReference type="NCBI Taxonomy" id="364733"/>
    <lineage>
        <taxon>Eukaryota</taxon>
        <taxon>Fungi</taxon>
        <taxon>Dikarya</taxon>
        <taxon>Ascomycota</taxon>
        <taxon>Pezizomycotina</taxon>
        <taxon>Eurotiomycetes</taxon>
        <taxon>Chaetothyriomycetidae</taxon>
        <taxon>Verrucariales</taxon>
        <taxon>Verrucariaceae</taxon>
        <taxon>Endocarpon</taxon>
    </lineage>
</organism>
<reference evidence="10" key="1">
    <citation type="submission" date="2020-02" db="EMBL/GenBank/DDBJ databases">
        <authorList>
            <person name="Palmer J.M."/>
        </authorList>
    </citation>
    <scope>NUCLEOTIDE SEQUENCE</scope>
    <source>
        <strain evidence="10">EPUS1.4</strain>
        <tissue evidence="10">Thallus</tissue>
    </source>
</reference>
<dbReference type="InterPro" id="IPR009287">
    <property type="entry name" value="Spt4"/>
</dbReference>
<dbReference type="GO" id="GO:0032044">
    <property type="term" value="C:DSIF complex"/>
    <property type="evidence" value="ECO:0007669"/>
    <property type="project" value="TreeGrafter"/>
</dbReference>
<dbReference type="GO" id="GO:0008270">
    <property type="term" value="F:zinc ion binding"/>
    <property type="evidence" value="ECO:0007669"/>
    <property type="project" value="InterPro"/>
</dbReference>
<dbReference type="Proteomes" id="UP000606974">
    <property type="component" value="Unassembled WGS sequence"/>
</dbReference>
<dbReference type="AlphaFoldDB" id="A0A8H7E532"/>
<dbReference type="GO" id="GO:0006355">
    <property type="term" value="P:regulation of DNA-templated transcription"/>
    <property type="evidence" value="ECO:0007669"/>
    <property type="project" value="InterPro"/>
</dbReference>
<evidence type="ECO:0000256" key="4">
    <source>
        <dbReference type="ARBA" id="ARBA00020182"/>
    </source>
</evidence>
<keyword evidence="11" id="KW-1185">Reference proteome</keyword>
<keyword evidence="5 8" id="KW-0804">Transcription</keyword>
<evidence type="ECO:0000256" key="8">
    <source>
        <dbReference type="PIRNR" id="PIRNR025023"/>
    </source>
</evidence>
<dbReference type="SUPFAM" id="SSF63393">
    <property type="entry name" value="RNA polymerase subunits"/>
    <property type="match status" value="1"/>
</dbReference>
<comment type="function">
    <text evidence="8">The SPT4-SPT5 complex mediates both activation and inhibition of transcription elongation, and plays a role in pre-mRNA processing. This complex seems to be important for the stability of the RNA polymerase II elongation machinery on the chromatin template but not for the inherent ability of this machinery to translocate down the gene.</text>
</comment>
<dbReference type="EMBL" id="JAACFV010000053">
    <property type="protein sequence ID" value="KAF7508483.1"/>
    <property type="molecule type" value="Genomic_DNA"/>
</dbReference>
<dbReference type="InterPro" id="IPR022800">
    <property type="entry name" value="Spt4/RpoE2_Znf"/>
</dbReference>
<dbReference type="SMART" id="SM01389">
    <property type="entry name" value="Spt4"/>
    <property type="match status" value="1"/>
</dbReference>
<dbReference type="CDD" id="cd07973">
    <property type="entry name" value="Spt4"/>
    <property type="match status" value="1"/>
</dbReference>
<protein>
    <recommendedName>
        <fullName evidence="4 8">Transcription elongation factor SPT4</fullName>
    </recommendedName>
</protein>
<dbReference type="InterPro" id="IPR029040">
    <property type="entry name" value="RPABC4/Spt4"/>
</dbReference>
<evidence type="ECO:0000313" key="11">
    <source>
        <dbReference type="Proteomes" id="UP000606974"/>
    </source>
</evidence>
<dbReference type="GO" id="GO:0000775">
    <property type="term" value="C:chromosome, centromeric region"/>
    <property type="evidence" value="ECO:0007669"/>
    <property type="project" value="UniProtKB-SubCell"/>
</dbReference>
<dbReference type="GO" id="GO:0000993">
    <property type="term" value="F:RNA polymerase II complex binding"/>
    <property type="evidence" value="ECO:0007669"/>
    <property type="project" value="TreeGrafter"/>
</dbReference>
<evidence type="ECO:0000256" key="3">
    <source>
        <dbReference type="ARBA" id="ARBA00010464"/>
    </source>
</evidence>
<evidence type="ECO:0000256" key="6">
    <source>
        <dbReference type="ARBA" id="ARBA00023242"/>
    </source>
</evidence>
<dbReference type="PIRSF" id="PIRSF025023">
    <property type="entry name" value="Spt4"/>
    <property type="match status" value="1"/>
</dbReference>
<accession>A0A8H7E532</accession>